<accession>A0A2V4VC14</accession>
<evidence type="ECO:0000313" key="4">
    <source>
        <dbReference type="Proteomes" id="UP000247790"/>
    </source>
</evidence>
<dbReference type="RefSeq" id="WP_110895728.1">
    <property type="nucleotide sequence ID" value="NZ_CP054614.1"/>
</dbReference>
<dbReference type="Proteomes" id="UP000509327">
    <property type="component" value="Chromosome"/>
</dbReference>
<sequence length="157" mass="17910">MLGVSDIKVNAISSGEVMPENKKKVFLQNSLCFRCWPVTRLEYTAGLNCVVKIPGFGEPFCYKLVWWCGFAFVLLDERVNYRLWRRRATVDCFLKIHFISSVEFRETKVCLKTLKKADFAKFLFQVRTYPQACRGMSGESDVAGGRQGGRRCTSAAL</sequence>
<reference evidence="2 4" key="1">
    <citation type="submission" date="2018-06" db="EMBL/GenBank/DDBJ databases">
        <title>Genomic Encyclopedia of Type Strains, Phase III (KMG-III): the genomes of soil and plant-associated and newly described type strains.</title>
        <authorList>
            <person name="Whitman W."/>
        </authorList>
    </citation>
    <scope>NUCLEOTIDE SEQUENCE [LARGE SCALE GENOMIC DNA]</scope>
    <source>
        <strain evidence="2 4">CECT 7022</strain>
    </source>
</reference>
<evidence type="ECO:0000256" key="1">
    <source>
        <dbReference type="SAM" id="MobiDB-lite"/>
    </source>
</evidence>
<dbReference type="AlphaFoldDB" id="A0A2V4VC14"/>
<gene>
    <name evidence="2" type="ORF">DFQ00_103191</name>
    <name evidence="3" type="ORF">HUB98_14815</name>
</gene>
<feature type="region of interest" description="Disordered" evidence="1">
    <location>
        <begin position="138"/>
        <end position="157"/>
    </location>
</feature>
<name>A0A2V4VC14_PAEBA</name>
<dbReference type="EMBL" id="CP054614">
    <property type="protein sequence ID" value="QKS57452.1"/>
    <property type="molecule type" value="Genomic_DNA"/>
</dbReference>
<organism evidence="2 4">
    <name type="scientific">Paenibacillus barcinonensis</name>
    <dbReference type="NCBI Taxonomy" id="198119"/>
    <lineage>
        <taxon>Bacteria</taxon>
        <taxon>Bacillati</taxon>
        <taxon>Bacillota</taxon>
        <taxon>Bacilli</taxon>
        <taxon>Bacillales</taxon>
        <taxon>Paenibacillaceae</taxon>
        <taxon>Paenibacillus</taxon>
    </lineage>
</organism>
<proteinExistence type="predicted"/>
<dbReference type="EMBL" id="QJSW01000003">
    <property type="protein sequence ID" value="PYE50773.1"/>
    <property type="molecule type" value="Genomic_DNA"/>
</dbReference>
<evidence type="ECO:0000313" key="3">
    <source>
        <dbReference type="EMBL" id="QKS57452.1"/>
    </source>
</evidence>
<dbReference type="Proteomes" id="UP000247790">
    <property type="component" value="Unassembled WGS sequence"/>
</dbReference>
<protein>
    <submittedName>
        <fullName evidence="2">Uncharacterized protein</fullName>
    </submittedName>
</protein>
<evidence type="ECO:0000313" key="2">
    <source>
        <dbReference type="EMBL" id="PYE50773.1"/>
    </source>
</evidence>
<keyword evidence="5" id="KW-1185">Reference proteome</keyword>
<reference evidence="3 5" key="2">
    <citation type="submission" date="2020-06" db="EMBL/GenBank/DDBJ databases">
        <title>Complete genome of Paenibacillus barcinonensis KACC11450.</title>
        <authorList>
            <person name="Kim M."/>
            <person name="Park Y.-J."/>
            <person name="Shin J.-H."/>
        </authorList>
    </citation>
    <scope>NUCLEOTIDE SEQUENCE [LARGE SCALE GENOMIC DNA]</scope>
    <source>
        <strain evidence="3 5">KACC11450</strain>
    </source>
</reference>
<evidence type="ECO:0000313" key="5">
    <source>
        <dbReference type="Proteomes" id="UP000509327"/>
    </source>
</evidence>